<evidence type="ECO:0000256" key="3">
    <source>
        <dbReference type="ARBA" id="ARBA00022692"/>
    </source>
</evidence>
<feature type="transmembrane region" description="Helical" evidence="7">
    <location>
        <begin position="220"/>
        <end position="240"/>
    </location>
</feature>
<evidence type="ECO:0000256" key="7">
    <source>
        <dbReference type="SAM" id="Phobius"/>
    </source>
</evidence>
<evidence type="ECO:0000256" key="5">
    <source>
        <dbReference type="ARBA" id="ARBA00023136"/>
    </source>
</evidence>
<name>A0A1K0FY32_9BASI</name>
<dbReference type="SUPFAM" id="SSF103473">
    <property type="entry name" value="MFS general substrate transporter"/>
    <property type="match status" value="1"/>
</dbReference>
<dbReference type="FunFam" id="1.20.1250.20:FF:000018">
    <property type="entry name" value="MFS transporter permease"/>
    <property type="match status" value="1"/>
</dbReference>
<dbReference type="EMBL" id="LT558118">
    <property type="protein sequence ID" value="SAM72323.1"/>
    <property type="molecule type" value="Genomic_DNA"/>
</dbReference>
<feature type="transmembrane region" description="Helical" evidence="7">
    <location>
        <begin position="430"/>
        <end position="450"/>
    </location>
</feature>
<protein>
    <submittedName>
        <fullName evidence="9">Related to nicotinamide mononucleotide permease</fullName>
    </submittedName>
</protein>
<feature type="transmembrane region" description="Helical" evidence="7">
    <location>
        <begin position="400"/>
        <end position="418"/>
    </location>
</feature>
<dbReference type="OrthoDB" id="2985014at2759"/>
<keyword evidence="3 7" id="KW-0812">Transmembrane</keyword>
<dbReference type="AlphaFoldDB" id="A0A1K0FY32"/>
<feature type="transmembrane region" description="Helical" evidence="7">
    <location>
        <begin position="375"/>
        <end position="394"/>
    </location>
</feature>
<proteinExistence type="predicted"/>
<keyword evidence="12" id="KW-1185">Reference proteome</keyword>
<dbReference type="InterPro" id="IPR020846">
    <property type="entry name" value="MFS_dom"/>
</dbReference>
<dbReference type="GO" id="GO:0016020">
    <property type="term" value="C:membrane"/>
    <property type="evidence" value="ECO:0007669"/>
    <property type="project" value="UniProtKB-SubCell"/>
</dbReference>
<keyword evidence="2" id="KW-0813">Transport</keyword>
<accession>A0A1K0FY32</accession>
<comment type="subcellular location">
    <subcellularLocation>
        <location evidence="1">Membrane</location>
        <topology evidence="1">Multi-pass membrane protein</topology>
    </subcellularLocation>
</comment>
<feature type="compositionally biased region" description="Basic and acidic residues" evidence="6">
    <location>
        <begin position="510"/>
        <end position="526"/>
    </location>
</feature>
<sequence length="557" mass="61613">MAHDIKTPEAGPSGDAASLSSHGTPTQTHNSTLHKDVWLSKLNKWWSDSEEAAIRRKLDLRIVITSFFLYLAALLDRSNIGNAKMAGMERSLGMSDSQFQWLLTIFYIAYIVFQFQVFMYKLLPPRIWMTFCVLVWGISGVCQATTQNWAGMMAARFWMGLSEAGYGTGWALYLGFFYPKTEIGLRFGIFVSAGAISAALAGSIAYGLVHAHTAVESWRLLFLVEGIPTLILVPITYLVLPNSIQTASFLTAREKAIAEARLFRPPPPEAIEIEETGQATDPGVTRRMKEQVSWTKAASAFTDPMSYITAVLFFIINVGYSSVPVYTPTLVSEMGFGSIKAQGLSAPPYVLAFMISITACWLTDRWQIRGPVCTFLLIIGAIGYIMLACLRSTAARYVGVWLIINGLFPFIPILYMWLMANQVSESKKGLGLIIFATIGQCGPLLGTHLFPAKEKPYYVKGTATSAALLLFGAIVSAGLSFRFWRINRRRDREDAVMAQSDNNAAGATPEVKRPSGSEVDEERRAGVGESTLMSEEEVRKIDVLLRGEESSYFRYTI</sequence>
<dbReference type="Proteomes" id="UP000658997">
    <property type="component" value="Unassembled WGS sequence"/>
</dbReference>
<feature type="transmembrane region" description="Helical" evidence="7">
    <location>
        <begin position="158"/>
        <end position="178"/>
    </location>
</feature>
<dbReference type="PANTHER" id="PTHR43791:SF36">
    <property type="entry name" value="TRANSPORTER, PUTATIVE (AFU_ORTHOLOGUE AFUA_6G08340)-RELATED"/>
    <property type="match status" value="1"/>
</dbReference>
<reference evidence="9" key="2">
    <citation type="submission" date="2016-04" db="EMBL/GenBank/DDBJ databases">
        <authorList>
            <person name="Evans L.H."/>
            <person name="Alamgir A."/>
            <person name="Owens N."/>
            <person name="Weber N.D."/>
            <person name="Virtaneva K."/>
            <person name="Barbian K."/>
            <person name="Babar A."/>
            <person name="Rosenke K."/>
        </authorList>
    </citation>
    <scope>NUCLEOTIDE SEQUENCE</scope>
    <source>
        <strain evidence="9">UB2112</strain>
    </source>
</reference>
<evidence type="ECO:0000313" key="12">
    <source>
        <dbReference type="Proteomes" id="UP000658997"/>
    </source>
</evidence>
<feature type="transmembrane region" description="Helical" evidence="7">
    <location>
        <begin position="346"/>
        <end position="363"/>
    </location>
</feature>
<dbReference type="GO" id="GO:0022857">
    <property type="term" value="F:transmembrane transporter activity"/>
    <property type="evidence" value="ECO:0007669"/>
    <property type="project" value="InterPro"/>
</dbReference>
<dbReference type="EMBL" id="ULHB01000159">
    <property type="protein sequence ID" value="SYW83766.1"/>
    <property type="molecule type" value="Genomic_DNA"/>
</dbReference>
<dbReference type="InterPro" id="IPR036259">
    <property type="entry name" value="MFS_trans_sf"/>
</dbReference>
<evidence type="ECO:0000313" key="10">
    <source>
        <dbReference type="EMBL" id="SYW83766.1"/>
    </source>
</evidence>
<feature type="transmembrane region" description="Helical" evidence="7">
    <location>
        <begin position="462"/>
        <end position="484"/>
    </location>
</feature>
<evidence type="ECO:0000259" key="8">
    <source>
        <dbReference type="PROSITE" id="PS50850"/>
    </source>
</evidence>
<gene>
    <name evidence="10" type="ORF">UBRO2_05322</name>
    <name evidence="9" type="ORF">UBRO_00187</name>
</gene>
<evidence type="ECO:0000256" key="6">
    <source>
        <dbReference type="SAM" id="MobiDB-lite"/>
    </source>
</evidence>
<evidence type="ECO:0000256" key="1">
    <source>
        <dbReference type="ARBA" id="ARBA00004141"/>
    </source>
</evidence>
<feature type="transmembrane region" description="Helical" evidence="7">
    <location>
        <begin position="185"/>
        <end position="208"/>
    </location>
</feature>
<evidence type="ECO:0000256" key="4">
    <source>
        <dbReference type="ARBA" id="ARBA00022989"/>
    </source>
</evidence>
<dbReference type="Pfam" id="PF07690">
    <property type="entry name" value="MFS_1"/>
    <property type="match status" value="1"/>
</dbReference>
<feature type="transmembrane region" description="Helical" evidence="7">
    <location>
        <begin position="58"/>
        <end position="75"/>
    </location>
</feature>
<feature type="transmembrane region" description="Helical" evidence="7">
    <location>
        <begin position="127"/>
        <end position="146"/>
    </location>
</feature>
<feature type="region of interest" description="Disordered" evidence="6">
    <location>
        <begin position="495"/>
        <end position="531"/>
    </location>
</feature>
<evidence type="ECO:0000256" key="2">
    <source>
        <dbReference type="ARBA" id="ARBA00022448"/>
    </source>
</evidence>
<reference evidence="10" key="3">
    <citation type="submission" date="2018-08" db="EMBL/GenBank/DDBJ databases">
        <authorList>
            <person name="Guldener U."/>
        </authorList>
    </citation>
    <scope>NUCLEOTIDE SEQUENCE</scope>
    <source>
        <strain evidence="10">UB2</strain>
    </source>
</reference>
<dbReference type="Proteomes" id="UP000179920">
    <property type="component" value="Chromosome II"/>
</dbReference>
<reference evidence="11" key="1">
    <citation type="submission" date="2016-04" db="EMBL/GenBank/DDBJ databases">
        <authorList>
            <person name="Guldener U."/>
            <person name="Guldener U."/>
        </authorList>
    </citation>
    <scope>NUCLEOTIDE SEQUENCE [LARGE SCALE GENOMIC DNA]</scope>
    <source>
        <strain evidence="11">UB2112</strain>
    </source>
</reference>
<keyword evidence="4 7" id="KW-1133">Transmembrane helix</keyword>
<organism evidence="9 11">
    <name type="scientific">Ustilago bromivora</name>
    <dbReference type="NCBI Taxonomy" id="307758"/>
    <lineage>
        <taxon>Eukaryota</taxon>
        <taxon>Fungi</taxon>
        <taxon>Dikarya</taxon>
        <taxon>Basidiomycota</taxon>
        <taxon>Ustilaginomycotina</taxon>
        <taxon>Ustilaginomycetes</taxon>
        <taxon>Ustilaginales</taxon>
        <taxon>Ustilaginaceae</taxon>
        <taxon>Ustilago</taxon>
    </lineage>
</organism>
<dbReference type="PROSITE" id="PS50850">
    <property type="entry name" value="MFS"/>
    <property type="match status" value="1"/>
</dbReference>
<evidence type="ECO:0000313" key="9">
    <source>
        <dbReference type="EMBL" id="SAM72323.1"/>
    </source>
</evidence>
<feature type="domain" description="Major facilitator superfamily (MFS) profile" evidence="8">
    <location>
        <begin position="62"/>
        <end position="490"/>
    </location>
</feature>
<feature type="region of interest" description="Disordered" evidence="6">
    <location>
        <begin position="1"/>
        <end position="30"/>
    </location>
</feature>
<feature type="transmembrane region" description="Helical" evidence="7">
    <location>
        <begin position="305"/>
        <end position="326"/>
    </location>
</feature>
<dbReference type="FunFam" id="1.20.1250.20:FF:000013">
    <property type="entry name" value="MFS general substrate transporter"/>
    <property type="match status" value="1"/>
</dbReference>
<evidence type="ECO:0000313" key="11">
    <source>
        <dbReference type="Proteomes" id="UP000179920"/>
    </source>
</evidence>
<dbReference type="Gene3D" id="1.20.1250.20">
    <property type="entry name" value="MFS general substrate transporter like domains"/>
    <property type="match status" value="2"/>
</dbReference>
<feature type="transmembrane region" description="Helical" evidence="7">
    <location>
        <begin position="99"/>
        <end position="120"/>
    </location>
</feature>
<dbReference type="PANTHER" id="PTHR43791">
    <property type="entry name" value="PERMEASE-RELATED"/>
    <property type="match status" value="1"/>
</dbReference>
<dbReference type="InterPro" id="IPR011701">
    <property type="entry name" value="MFS"/>
</dbReference>
<keyword evidence="5 7" id="KW-0472">Membrane</keyword>
<feature type="compositionally biased region" description="Polar residues" evidence="6">
    <location>
        <begin position="18"/>
        <end position="30"/>
    </location>
</feature>